<evidence type="ECO:0000256" key="2">
    <source>
        <dbReference type="ARBA" id="ARBA00012438"/>
    </source>
</evidence>
<dbReference type="Gene3D" id="1.20.5.1930">
    <property type="match status" value="1"/>
</dbReference>
<comment type="catalytic activity">
    <reaction evidence="1">
        <text>ATP + protein L-histidine = ADP + protein N-phospho-L-histidine.</text>
        <dbReference type="EC" id="2.7.13.3"/>
    </reaction>
</comment>
<dbReference type="InterPro" id="IPR036890">
    <property type="entry name" value="HATPase_C_sf"/>
</dbReference>
<feature type="transmembrane region" description="Helical" evidence="9">
    <location>
        <begin position="132"/>
        <end position="150"/>
    </location>
</feature>
<dbReference type="GO" id="GO:0046983">
    <property type="term" value="F:protein dimerization activity"/>
    <property type="evidence" value="ECO:0007669"/>
    <property type="project" value="InterPro"/>
</dbReference>
<dbReference type="EMBL" id="BMPI01000012">
    <property type="protein sequence ID" value="GGM27023.1"/>
    <property type="molecule type" value="Genomic_DNA"/>
</dbReference>
<evidence type="ECO:0000256" key="5">
    <source>
        <dbReference type="ARBA" id="ARBA00022741"/>
    </source>
</evidence>
<feature type="transmembrane region" description="Helical" evidence="9">
    <location>
        <begin position="384"/>
        <end position="401"/>
    </location>
</feature>
<dbReference type="AlphaFoldDB" id="A0A917TLK1"/>
<dbReference type="InterPro" id="IPR005467">
    <property type="entry name" value="His_kinase_dom"/>
</dbReference>
<dbReference type="EC" id="2.7.13.3" evidence="2"/>
<dbReference type="PANTHER" id="PTHR24421:SF10">
    <property type="entry name" value="NITRATE_NITRITE SENSOR PROTEIN NARQ"/>
    <property type="match status" value="1"/>
</dbReference>
<feature type="transmembrane region" description="Helical" evidence="9">
    <location>
        <begin position="465"/>
        <end position="482"/>
    </location>
</feature>
<keyword evidence="7" id="KW-0067">ATP-binding</keyword>
<sequence>MELDRPARAAVAVPLGLLVLQALWWPLVPWWSGQEAPQQARLLPVAVVCAVVGGALAYRRRAPEAVLAATVVVTALGWSVAGDAPAGPAAVGVALYSLSVRRTARVAVVGALAVAGAAGVVAAARGGSVRDAAGVALVVGAVAAGVWAVGRRRRRGLADRRAAVAASAAAATLPAFAAAAERRRLAADLHDVVAHRLTGVVVSAAAARRLADRRLRAEALAHAEAAGGQALAELDDIAAAQVTEPTLADVRRLCAERPGTVLRCTAADAPAPVAALAHRVVREALTNAARYAAGARLTVEIDAGAGDLRVVVDDDGGATASRDVGAGQGLAGLRSLVEAAGGRFDAGPRAGGGWRVRAELPLPDDAAAGGWPAHRAGAAARDRAMAVLAFGMSAGLVLLPGPDDADLLARPGPAAALLALLVLHALPLAGRRLAPAAALAAACVVAAVLTGCTSAGWIPLDPAEAFLWTWWVEVALVYAVGAHRAGRGWPAPLAVAALGGAALAAGHGITGPRPAAAAVLAAILAVLLGPVWAAGRLARVRRLHQDRRAEERRRDTAVAADSAAHDERRRIVSGLQARVRRHVLALLDARRRGDLEAVHREARDGLHALRHLVTVEEPPEPPPGLLGIRAVAAARRSTVRVLGVPHHLPDAVALTAQEAVAALLTDGSAVTVSYLPDALEATVRRLPVGDGGRRSVLTRAADGGVARARRLVDAGGGAVSVDGRGGTVRVWLPLTLR</sequence>
<dbReference type="GO" id="GO:0005524">
    <property type="term" value="F:ATP binding"/>
    <property type="evidence" value="ECO:0007669"/>
    <property type="project" value="UniProtKB-KW"/>
</dbReference>
<evidence type="ECO:0000256" key="6">
    <source>
        <dbReference type="ARBA" id="ARBA00022777"/>
    </source>
</evidence>
<proteinExistence type="predicted"/>
<keyword evidence="5" id="KW-0547">Nucleotide-binding</keyword>
<evidence type="ECO:0000259" key="10">
    <source>
        <dbReference type="PROSITE" id="PS50109"/>
    </source>
</evidence>
<feature type="transmembrane region" description="Helical" evidence="9">
    <location>
        <begin position="438"/>
        <end position="459"/>
    </location>
</feature>
<dbReference type="GO" id="GO:0000155">
    <property type="term" value="F:phosphorelay sensor kinase activity"/>
    <property type="evidence" value="ECO:0007669"/>
    <property type="project" value="InterPro"/>
</dbReference>
<keyword evidence="9" id="KW-1133">Transmembrane helix</keyword>
<feature type="transmembrane region" description="Helical" evidence="9">
    <location>
        <begin position="407"/>
        <end position="426"/>
    </location>
</feature>
<dbReference type="PROSITE" id="PS50109">
    <property type="entry name" value="HIS_KIN"/>
    <property type="match status" value="1"/>
</dbReference>
<dbReference type="GO" id="GO:0016020">
    <property type="term" value="C:membrane"/>
    <property type="evidence" value="ECO:0007669"/>
    <property type="project" value="InterPro"/>
</dbReference>
<dbReference type="InterPro" id="IPR050482">
    <property type="entry name" value="Sensor_HK_TwoCompSys"/>
</dbReference>
<evidence type="ECO:0000256" key="1">
    <source>
        <dbReference type="ARBA" id="ARBA00000085"/>
    </source>
</evidence>
<dbReference type="SUPFAM" id="SSF55874">
    <property type="entry name" value="ATPase domain of HSP90 chaperone/DNA topoisomerase II/histidine kinase"/>
    <property type="match status" value="1"/>
</dbReference>
<dbReference type="CDD" id="cd16917">
    <property type="entry name" value="HATPase_UhpB-NarQ-NarX-like"/>
    <property type="match status" value="1"/>
</dbReference>
<comment type="caution">
    <text evidence="11">The sequence shown here is derived from an EMBL/GenBank/DDBJ whole genome shotgun (WGS) entry which is preliminary data.</text>
</comment>
<protein>
    <recommendedName>
        <fullName evidence="2">histidine kinase</fullName>
        <ecNumber evidence="2">2.7.13.3</ecNumber>
    </recommendedName>
</protein>
<name>A0A917TLK1_9ACTN</name>
<feature type="transmembrane region" description="Helical" evidence="9">
    <location>
        <begin position="39"/>
        <end position="58"/>
    </location>
</feature>
<keyword evidence="12" id="KW-1185">Reference proteome</keyword>
<feature type="transmembrane region" description="Helical" evidence="9">
    <location>
        <begin position="515"/>
        <end position="538"/>
    </location>
</feature>
<evidence type="ECO:0000313" key="11">
    <source>
        <dbReference type="EMBL" id="GGM27023.1"/>
    </source>
</evidence>
<dbReference type="Pfam" id="PF07730">
    <property type="entry name" value="HisKA_3"/>
    <property type="match status" value="1"/>
</dbReference>
<reference evidence="11" key="2">
    <citation type="submission" date="2020-09" db="EMBL/GenBank/DDBJ databases">
        <authorList>
            <person name="Sun Q."/>
            <person name="Ohkuma M."/>
        </authorList>
    </citation>
    <scope>NUCLEOTIDE SEQUENCE</scope>
    <source>
        <strain evidence="11">JCM 19831</strain>
    </source>
</reference>
<feature type="domain" description="Histidine kinase" evidence="10">
    <location>
        <begin position="279"/>
        <end position="364"/>
    </location>
</feature>
<evidence type="ECO:0000256" key="8">
    <source>
        <dbReference type="ARBA" id="ARBA00023012"/>
    </source>
</evidence>
<reference evidence="11" key="1">
    <citation type="journal article" date="2014" name="Int. J. Syst. Evol. Microbiol.">
        <title>Complete genome sequence of Corynebacterium casei LMG S-19264T (=DSM 44701T), isolated from a smear-ripened cheese.</title>
        <authorList>
            <consortium name="US DOE Joint Genome Institute (JGI-PGF)"/>
            <person name="Walter F."/>
            <person name="Albersmeier A."/>
            <person name="Kalinowski J."/>
            <person name="Ruckert C."/>
        </authorList>
    </citation>
    <scope>NUCLEOTIDE SEQUENCE</scope>
    <source>
        <strain evidence="11">JCM 19831</strain>
    </source>
</reference>
<dbReference type="PANTHER" id="PTHR24421">
    <property type="entry name" value="NITRATE/NITRITE SENSOR PROTEIN NARX-RELATED"/>
    <property type="match status" value="1"/>
</dbReference>
<feature type="transmembrane region" description="Helical" evidence="9">
    <location>
        <begin position="106"/>
        <end position="126"/>
    </location>
</feature>
<evidence type="ECO:0000256" key="3">
    <source>
        <dbReference type="ARBA" id="ARBA00022553"/>
    </source>
</evidence>
<keyword evidence="3" id="KW-0597">Phosphoprotein</keyword>
<feature type="transmembrane region" description="Helical" evidence="9">
    <location>
        <begin position="7"/>
        <end position="27"/>
    </location>
</feature>
<dbReference type="InterPro" id="IPR011712">
    <property type="entry name" value="Sig_transdc_His_kin_sub3_dim/P"/>
</dbReference>
<organism evidence="11 12">
    <name type="scientific">Dactylosporangium sucinum</name>
    <dbReference type="NCBI Taxonomy" id="1424081"/>
    <lineage>
        <taxon>Bacteria</taxon>
        <taxon>Bacillati</taxon>
        <taxon>Actinomycetota</taxon>
        <taxon>Actinomycetes</taxon>
        <taxon>Micromonosporales</taxon>
        <taxon>Micromonosporaceae</taxon>
        <taxon>Dactylosporangium</taxon>
    </lineage>
</organism>
<feature type="transmembrane region" description="Helical" evidence="9">
    <location>
        <begin position="489"/>
        <end position="509"/>
    </location>
</feature>
<evidence type="ECO:0000256" key="4">
    <source>
        <dbReference type="ARBA" id="ARBA00022679"/>
    </source>
</evidence>
<dbReference type="Gene3D" id="3.30.565.10">
    <property type="entry name" value="Histidine kinase-like ATPase, C-terminal domain"/>
    <property type="match status" value="1"/>
</dbReference>
<keyword evidence="8" id="KW-0902">Two-component regulatory system</keyword>
<dbReference type="Proteomes" id="UP000642070">
    <property type="component" value="Unassembled WGS sequence"/>
</dbReference>
<keyword evidence="6" id="KW-0418">Kinase</keyword>
<gene>
    <name evidence="11" type="ORF">GCM10007977_030260</name>
</gene>
<keyword evidence="9" id="KW-0812">Transmembrane</keyword>
<evidence type="ECO:0000256" key="9">
    <source>
        <dbReference type="SAM" id="Phobius"/>
    </source>
</evidence>
<evidence type="ECO:0000256" key="7">
    <source>
        <dbReference type="ARBA" id="ARBA00022840"/>
    </source>
</evidence>
<keyword evidence="9" id="KW-0472">Membrane</keyword>
<keyword evidence="4" id="KW-0808">Transferase</keyword>
<dbReference type="Pfam" id="PF02518">
    <property type="entry name" value="HATPase_c"/>
    <property type="match status" value="1"/>
</dbReference>
<dbReference type="RefSeq" id="WP_190250436.1">
    <property type="nucleotide sequence ID" value="NZ_BMPI01000012.1"/>
</dbReference>
<accession>A0A917TLK1</accession>
<evidence type="ECO:0000313" key="12">
    <source>
        <dbReference type="Proteomes" id="UP000642070"/>
    </source>
</evidence>
<dbReference type="InterPro" id="IPR003594">
    <property type="entry name" value="HATPase_dom"/>
</dbReference>